<proteinExistence type="predicted"/>
<dbReference type="Proteomes" id="UP000623681">
    <property type="component" value="Unassembled WGS sequence"/>
</dbReference>
<gene>
    <name evidence="1" type="ORF">JK634_05245</name>
</gene>
<evidence type="ECO:0000313" key="1">
    <source>
        <dbReference type="EMBL" id="MBL4931202.1"/>
    </source>
</evidence>
<reference evidence="1" key="1">
    <citation type="submission" date="2021-01" db="EMBL/GenBank/DDBJ databases">
        <title>Genome public.</title>
        <authorList>
            <person name="Liu C."/>
            <person name="Sun Q."/>
        </authorList>
    </citation>
    <scope>NUCLEOTIDE SEQUENCE</scope>
    <source>
        <strain evidence="1">YIM B02565</strain>
    </source>
</reference>
<dbReference type="InterPro" id="IPR043519">
    <property type="entry name" value="NT_sf"/>
</dbReference>
<name>A0A937FF85_9CLOT</name>
<sequence length="129" mass="14791">MLIKEDIIRIMKEVNLPLGEYWISSGAGLVLHGIKEKTNDIDLGCTSKLFDSLINKGYKYKTLADGRRVIEINGSIEVIENWFVDEVETVNELSVATIESIRKQKLKLGREKDFRDIKLIDDYLDEMQG</sequence>
<evidence type="ECO:0000313" key="2">
    <source>
        <dbReference type="Proteomes" id="UP000623681"/>
    </source>
</evidence>
<comment type="caution">
    <text evidence="1">The sequence shown here is derived from an EMBL/GenBank/DDBJ whole genome shotgun (WGS) entry which is preliminary data.</text>
</comment>
<dbReference type="AlphaFoldDB" id="A0A937FF85"/>
<dbReference type="EMBL" id="JAESWA010000017">
    <property type="protein sequence ID" value="MBL4931202.1"/>
    <property type="molecule type" value="Genomic_DNA"/>
</dbReference>
<protein>
    <submittedName>
        <fullName evidence="1">Uncharacterized protein</fullName>
    </submittedName>
</protein>
<dbReference type="RefSeq" id="WP_202766571.1">
    <property type="nucleotide sequence ID" value="NZ_JAESWA010000017.1"/>
</dbReference>
<dbReference type="SUPFAM" id="SSF81301">
    <property type="entry name" value="Nucleotidyltransferase"/>
    <property type="match status" value="1"/>
</dbReference>
<accession>A0A937FF85</accession>
<organism evidence="1 2">
    <name type="scientific">Clostridium paridis</name>
    <dbReference type="NCBI Taxonomy" id="2803863"/>
    <lineage>
        <taxon>Bacteria</taxon>
        <taxon>Bacillati</taxon>
        <taxon>Bacillota</taxon>
        <taxon>Clostridia</taxon>
        <taxon>Eubacteriales</taxon>
        <taxon>Clostridiaceae</taxon>
        <taxon>Clostridium</taxon>
    </lineage>
</organism>
<keyword evidence="2" id="KW-1185">Reference proteome</keyword>